<evidence type="ECO:0000313" key="4">
    <source>
        <dbReference type="Proteomes" id="UP000093712"/>
    </source>
</evidence>
<dbReference type="RefSeq" id="WP_065039717.1">
    <property type="nucleotide sequence ID" value="NZ_LZME01000050.1"/>
</dbReference>
<dbReference type="Pfam" id="PF05901">
    <property type="entry name" value="Excalibur"/>
    <property type="match status" value="1"/>
</dbReference>
<evidence type="ECO:0000259" key="2">
    <source>
        <dbReference type="Pfam" id="PF05901"/>
    </source>
</evidence>
<sequence>MRRQIVLTVGIAAELALAPVAGALPTPQQHDPQCDSNYSGACVPIARDVDCQGKGGNGPAYVQGPVAVVGSDIYGLDRDGDGVACES</sequence>
<feature type="chain" id="PRO_5041681217" description="Excalibur calcium-binding domain-containing protein" evidence="1">
    <location>
        <begin position="24"/>
        <end position="87"/>
    </location>
</feature>
<organism evidence="3 4">
    <name type="scientific">Mycolicibacter heraklionensis</name>
    <dbReference type="NCBI Taxonomy" id="512402"/>
    <lineage>
        <taxon>Bacteria</taxon>
        <taxon>Bacillati</taxon>
        <taxon>Actinomycetota</taxon>
        <taxon>Actinomycetes</taxon>
        <taxon>Mycobacteriales</taxon>
        <taxon>Mycobacteriaceae</taxon>
        <taxon>Mycolicibacter</taxon>
    </lineage>
</organism>
<dbReference type="InterPro" id="IPR008613">
    <property type="entry name" value="Excalibur_Ca-bd_domain"/>
</dbReference>
<dbReference type="Proteomes" id="UP000093712">
    <property type="component" value="Unassembled WGS sequence"/>
</dbReference>
<evidence type="ECO:0000313" key="3">
    <source>
        <dbReference type="EMBL" id="OBK86906.1"/>
    </source>
</evidence>
<accession>A0AA91IYR6</accession>
<keyword evidence="1" id="KW-0732">Signal</keyword>
<comment type="caution">
    <text evidence="3">The sequence shown here is derived from an EMBL/GenBank/DDBJ whole genome shotgun (WGS) entry which is preliminary data.</text>
</comment>
<feature type="signal peptide" evidence="1">
    <location>
        <begin position="1"/>
        <end position="23"/>
    </location>
</feature>
<reference evidence="3 4" key="1">
    <citation type="submission" date="2016-06" db="EMBL/GenBank/DDBJ databases">
        <authorList>
            <person name="Sutton G."/>
            <person name="Brinkac L."/>
            <person name="Sanka R."/>
            <person name="Adams M."/>
            <person name="Lau E."/>
            <person name="Garcia-Basteiro A."/>
            <person name="Lopez-Varela E."/>
            <person name="Palencia S."/>
        </authorList>
    </citation>
    <scope>NUCLEOTIDE SEQUENCE [LARGE SCALE GENOMIC DNA]</scope>
    <source>
        <strain evidence="3 4">1211594.5</strain>
    </source>
</reference>
<evidence type="ECO:0000256" key="1">
    <source>
        <dbReference type="SAM" id="SignalP"/>
    </source>
</evidence>
<dbReference type="EMBL" id="LZME01000050">
    <property type="protein sequence ID" value="OBK86906.1"/>
    <property type="molecule type" value="Genomic_DNA"/>
</dbReference>
<proteinExistence type="predicted"/>
<dbReference type="AlphaFoldDB" id="A0AA91IYR6"/>
<gene>
    <name evidence="3" type="ORF">A5649_18995</name>
</gene>
<name>A0AA91IYR6_9MYCO</name>
<protein>
    <recommendedName>
        <fullName evidence="2">Excalibur calcium-binding domain-containing protein</fullName>
    </recommendedName>
</protein>
<feature type="domain" description="Excalibur calcium-binding" evidence="2">
    <location>
        <begin position="75"/>
        <end position="86"/>
    </location>
</feature>